<evidence type="ECO:0000256" key="6">
    <source>
        <dbReference type="ARBA" id="ARBA00022660"/>
    </source>
</evidence>
<keyword evidence="8" id="KW-1278">Translocase</keyword>
<evidence type="ECO:0000256" key="8">
    <source>
        <dbReference type="ARBA" id="ARBA00022967"/>
    </source>
</evidence>
<dbReference type="GO" id="GO:0003954">
    <property type="term" value="F:NADH dehydrogenase activity"/>
    <property type="evidence" value="ECO:0007669"/>
    <property type="project" value="TreeGrafter"/>
</dbReference>
<geneLocation type="mitochondrion" evidence="19"/>
<dbReference type="AlphaFoldDB" id="A0A516EZB3"/>
<feature type="transmembrane region" description="Helical" evidence="16">
    <location>
        <begin position="292"/>
        <end position="317"/>
    </location>
</feature>
<keyword evidence="7 16" id="KW-0812">Transmembrane</keyword>
<evidence type="ECO:0000256" key="13">
    <source>
        <dbReference type="ARBA" id="ARBA00023128"/>
    </source>
</evidence>
<evidence type="ECO:0000256" key="9">
    <source>
        <dbReference type="ARBA" id="ARBA00022982"/>
    </source>
</evidence>
<dbReference type="EMBL" id="MK721541">
    <property type="protein sequence ID" value="QDO71843.1"/>
    <property type="molecule type" value="Genomic_DNA"/>
</dbReference>
<keyword evidence="17" id="KW-0732">Signal</keyword>
<evidence type="ECO:0000256" key="5">
    <source>
        <dbReference type="ARBA" id="ARBA00022448"/>
    </source>
</evidence>
<evidence type="ECO:0000256" key="2">
    <source>
        <dbReference type="ARBA" id="ARBA00009025"/>
    </source>
</evidence>
<keyword evidence="10 16" id="KW-1133">Transmembrane helix</keyword>
<keyword evidence="13 16" id="KW-0496">Mitochondrion</keyword>
<feature type="transmembrane region" description="Helical" evidence="16">
    <location>
        <begin position="372"/>
        <end position="394"/>
    </location>
</feature>
<keyword evidence="12 16" id="KW-0830">Ubiquinone</keyword>
<dbReference type="InterPro" id="IPR003918">
    <property type="entry name" value="NADH_UbQ_OxRdtase"/>
</dbReference>
<dbReference type="GO" id="GO:0015990">
    <property type="term" value="P:electron transport coupled proton transport"/>
    <property type="evidence" value="ECO:0007669"/>
    <property type="project" value="TreeGrafter"/>
</dbReference>
<comment type="catalytic activity">
    <reaction evidence="15 16">
        <text>a ubiquinone + NADH + 5 H(+)(in) = a ubiquinol + NAD(+) + 4 H(+)(out)</text>
        <dbReference type="Rhea" id="RHEA:29091"/>
        <dbReference type="Rhea" id="RHEA-COMP:9565"/>
        <dbReference type="Rhea" id="RHEA-COMP:9566"/>
        <dbReference type="ChEBI" id="CHEBI:15378"/>
        <dbReference type="ChEBI" id="CHEBI:16389"/>
        <dbReference type="ChEBI" id="CHEBI:17976"/>
        <dbReference type="ChEBI" id="CHEBI:57540"/>
        <dbReference type="ChEBI" id="CHEBI:57945"/>
        <dbReference type="EC" id="7.1.1.2"/>
    </reaction>
</comment>
<keyword evidence="9 16" id="KW-0249">Electron transport</keyword>
<evidence type="ECO:0000256" key="15">
    <source>
        <dbReference type="ARBA" id="ARBA00049551"/>
    </source>
</evidence>
<comment type="subcellular location">
    <subcellularLocation>
        <location evidence="1 16">Mitochondrion membrane</location>
        <topology evidence="1 16">Multi-pass membrane protein</topology>
    </subcellularLocation>
</comment>
<dbReference type="InterPro" id="IPR001750">
    <property type="entry name" value="ND/Mrp_TM"/>
</dbReference>
<feature type="chain" id="PRO_5021761140" description="NADH-ubiquinone oxidoreductase chain 4" evidence="17">
    <location>
        <begin position="19"/>
        <end position="432"/>
    </location>
</feature>
<gene>
    <name evidence="19" type="primary">nad4</name>
</gene>
<dbReference type="GO" id="GO:0042773">
    <property type="term" value="P:ATP synthesis coupled electron transport"/>
    <property type="evidence" value="ECO:0007669"/>
    <property type="project" value="InterPro"/>
</dbReference>
<evidence type="ECO:0000256" key="10">
    <source>
        <dbReference type="ARBA" id="ARBA00022989"/>
    </source>
</evidence>
<evidence type="ECO:0000256" key="14">
    <source>
        <dbReference type="ARBA" id="ARBA00023136"/>
    </source>
</evidence>
<dbReference type="PRINTS" id="PR01437">
    <property type="entry name" value="NUOXDRDTASE4"/>
</dbReference>
<proteinExistence type="inferred from homology"/>
<sequence>MFMGLLLVLVYLLSMSHSSVKLIVMAVLVVVSVVIVSCSVSNFELLGMVWFDFMSAAMVCLTIYISFLMFMESCNVARKKQMMVGLTILCAVLINSFSLSNFFFFFFFFESVLIPTLFLILVWGYQPERVQAGTYMVIYTSLGSFPFLFAISMMVAKGGSDNMQAMSLFVDRELCAFFWFYMLGFLVKLPMFPFHLWLPKAHVEAPVVGSMILAGVLLKLGGYGMLRYMMLIVVNMTSFVYSGLMSVSLVGGLLTSLMCLRQVDLKSLIAYSSVGHMSLVILGVMSAKMVGWMGSLIMMLGHGLCSSGLFLLVNLFYKQSGSRSIVFNKGGLMLFPGLAMFCFLLSAGNMAAPPSLNFVGEVLLFMTSVATSGWLVLVVGLMSFMSACYSLFFYGVCCHGKNSEIRVSDVNYSNFFNLFLHWFPLNFLFLFL</sequence>
<comment type="similarity">
    <text evidence="2 16">Belongs to the complex I subunit 4 family.</text>
</comment>
<dbReference type="GO" id="GO:0008137">
    <property type="term" value="F:NADH dehydrogenase (ubiquinone) activity"/>
    <property type="evidence" value="ECO:0007669"/>
    <property type="project" value="UniProtKB-UniRule"/>
</dbReference>
<dbReference type="EC" id="7.1.1.2" evidence="3 16"/>
<keyword evidence="14 16" id="KW-0472">Membrane</keyword>
<dbReference type="GO" id="GO:0031966">
    <property type="term" value="C:mitochondrial membrane"/>
    <property type="evidence" value="ECO:0007669"/>
    <property type="project" value="UniProtKB-SubCell"/>
</dbReference>
<organism evidence="19">
    <name type="scientific">Brachidontes mutabilis</name>
    <dbReference type="NCBI Taxonomy" id="221498"/>
    <lineage>
        <taxon>Eukaryota</taxon>
        <taxon>Metazoa</taxon>
        <taxon>Spiralia</taxon>
        <taxon>Lophotrochozoa</taxon>
        <taxon>Mollusca</taxon>
        <taxon>Bivalvia</taxon>
        <taxon>Autobranchia</taxon>
        <taxon>Pteriomorphia</taxon>
        <taxon>Mytilida</taxon>
        <taxon>Mytiloidea</taxon>
        <taxon>Mytilidae</taxon>
        <taxon>Brachidontinae</taxon>
        <taxon>Brachidontes</taxon>
    </lineage>
</organism>
<name>A0A516EZB3_9BIVA</name>
<evidence type="ECO:0000313" key="19">
    <source>
        <dbReference type="EMBL" id="QDO71843.1"/>
    </source>
</evidence>
<feature type="transmembrane region" description="Helical" evidence="16">
    <location>
        <begin position="205"/>
        <end position="226"/>
    </location>
</feature>
<dbReference type="GO" id="GO:0048039">
    <property type="term" value="F:ubiquinone binding"/>
    <property type="evidence" value="ECO:0007669"/>
    <property type="project" value="TreeGrafter"/>
</dbReference>
<feature type="transmembrane region" description="Helical" evidence="16">
    <location>
        <begin position="48"/>
        <end position="70"/>
    </location>
</feature>
<feature type="domain" description="NADH:quinone oxidoreductase/Mrp antiporter transmembrane" evidence="18">
    <location>
        <begin position="101"/>
        <end position="383"/>
    </location>
</feature>
<comment type="function">
    <text evidence="16">Core subunit of the mitochondrial membrane respiratory chain NADH dehydrogenase (Complex I) which catalyzes electron transfer from NADH through the respiratory chain, using ubiquinone as an electron acceptor. Essential for the catalytic activity and assembly of complex I.</text>
</comment>
<evidence type="ECO:0000256" key="1">
    <source>
        <dbReference type="ARBA" id="ARBA00004225"/>
    </source>
</evidence>
<keyword evidence="5 16" id="KW-0813">Transport</keyword>
<feature type="signal peptide" evidence="17">
    <location>
        <begin position="1"/>
        <end position="18"/>
    </location>
</feature>
<feature type="transmembrane region" description="Helical" evidence="16">
    <location>
        <begin position="176"/>
        <end position="198"/>
    </location>
</feature>
<reference evidence="19" key="1">
    <citation type="journal article" date="2019" name="Mol. Phylogenet. Evol.">
        <title>A mitochondrial genome phylogeny of Mytilidae (Bivalvia: Mytilida).</title>
        <authorList>
            <person name="Lee Y."/>
            <person name="Kwak H."/>
            <person name="Shin J."/>
            <person name="Kim S.C."/>
            <person name="Kim T."/>
            <person name="Park J.K."/>
        </authorList>
    </citation>
    <scope>NUCLEOTIDE SEQUENCE</scope>
</reference>
<evidence type="ECO:0000256" key="11">
    <source>
        <dbReference type="ARBA" id="ARBA00023027"/>
    </source>
</evidence>
<evidence type="ECO:0000256" key="16">
    <source>
        <dbReference type="RuleBase" id="RU003297"/>
    </source>
</evidence>
<feature type="transmembrane region" description="Helical" evidence="16">
    <location>
        <begin position="137"/>
        <end position="156"/>
    </location>
</feature>
<evidence type="ECO:0000256" key="3">
    <source>
        <dbReference type="ARBA" id="ARBA00012944"/>
    </source>
</evidence>
<accession>A0A516EZB3</accession>
<evidence type="ECO:0000256" key="12">
    <source>
        <dbReference type="ARBA" id="ARBA00023075"/>
    </source>
</evidence>
<evidence type="ECO:0000256" key="17">
    <source>
        <dbReference type="SAM" id="SignalP"/>
    </source>
</evidence>
<dbReference type="PANTHER" id="PTHR43507">
    <property type="entry name" value="NADH-UBIQUINONE OXIDOREDUCTASE CHAIN 4"/>
    <property type="match status" value="1"/>
</dbReference>
<dbReference type="PANTHER" id="PTHR43507:SF20">
    <property type="entry name" value="NADH-UBIQUINONE OXIDOREDUCTASE CHAIN 4"/>
    <property type="match status" value="1"/>
</dbReference>
<evidence type="ECO:0000259" key="18">
    <source>
        <dbReference type="Pfam" id="PF00361"/>
    </source>
</evidence>
<feature type="transmembrane region" description="Helical" evidence="16">
    <location>
        <begin position="82"/>
        <end position="99"/>
    </location>
</feature>
<keyword evidence="6 16" id="KW-0679">Respiratory chain</keyword>
<keyword evidence="11 16" id="KW-0520">NAD</keyword>
<feature type="transmembrane region" description="Helical" evidence="16">
    <location>
        <begin position="105"/>
        <end position="125"/>
    </location>
</feature>
<protein>
    <recommendedName>
        <fullName evidence="4 16">NADH-ubiquinone oxidoreductase chain 4</fullName>
        <ecNumber evidence="3 16">7.1.1.2</ecNumber>
    </recommendedName>
</protein>
<feature type="transmembrane region" description="Helical" evidence="16">
    <location>
        <begin position="415"/>
        <end position="431"/>
    </location>
</feature>
<feature type="transmembrane region" description="Helical" evidence="16">
    <location>
        <begin position="267"/>
        <end position="286"/>
    </location>
</feature>
<evidence type="ECO:0000256" key="7">
    <source>
        <dbReference type="ARBA" id="ARBA00022692"/>
    </source>
</evidence>
<feature type="transmembrane region" description="Helical" evidence="16">
    <location>
        <begin position="329"/>
        <end position="352"/>
    </location>
</feature>
<dbReference type="Pfam" id="PF00361">
    <property type="entry name" value="Proton_antipo_M"/>
    <property type="match status" value="1"/>
</dbReference>
<evidence type="ECO:0000256" key="4">
    <source>
        <dbReference type="ARBA" id="ARBA00021006"/>
    </source>
</evidence>
<feature type="transmembrane region" description="Helical" evidence="16">
    <location>
        <begin position="238"/>
        <end position="260"/>
    </location>
</feature>